<evidence type="ECO:0000313" key="8">
    <source>
        <dbReference type="Proteomes" id="UP000235371"/>
    </source>
</evidence>
<evidence type="ECO:0000256" key="5">
    <source>
        <dbReference type="SAM" id="MobiDB-lite"/>
    </source>
</evidence>
<feature type="domain" description="Zn(2)-C6 fungal-type" evidence="6">
    <location>
        <begin position="17"/>
        <end position="46"/>
    </location>
</feature>
<dbReference type="Proteomes" id="UP000235371">
    <property type="component" value="Unassembled WGS sequence"/>
</dbReference>
<evidence type="ECO:0000256" key="4">
    <source>
        <dbReference type="ARBA" id="ARBA00023242"/>
    </source>
</evidence>
<keyword evidence="2" id="KW-0805">Transcription regulation</keyword>
<feature type="region of interest" description="Disordered" evidence="5">
    <location>
        <begin position="689"/>
        <end position="755"/>
    </location>
</feature>
<dbReference type="AlphaFoldDB" id="A0A2J6T5G3"/>
<evidence type="ECO:0000259" key="6">
    <source>
        <dbReference type="PROSITE" id="PS50048"/>
    </source>
</evidence>
<dbReference type="InterPro" id="IPR001138">
    <property type="entry name" value="Zn2Cys6_DnaBD"/>
</dbReference>
<keyword evidence="1" id="KW-0479">Metal-binding</keyword>
<dbReference type="InterPro" id="IPR051127">
    <property type="entry name" value="Fungal_SecMet_Regulators"/>
</dbReference>
<dbReference type="GO" id="GO:0000435">
    <property type="term" value="P:positive regulation of transcription from RNA polymerase II promoter by galactose"/>
    <property type="evidence" value="ECO:0007669"/>
    <property type="project" value="TreeGrafter"/>
</dbReference>
<dbReference type="InterPro" id="IPR036864">
    <property type="entry name" value="Zn2-C6_fun-type_DNA-bd_sf"/>
</dbReference>
<dbReference type="GeneID" id="36580922"/>
<protein>
    <recommendedName>
        <fullName evidence="6">Zn(2)-C6 fungal-type domain-containing protein</fullName>
    </recommendedName>
</protein>
<feature type="region of interest" description="Disordered" evidence="5">
    <location>
        <begin position="49"/>
        <end position="97"/>
    </location>
</feature>
<dbReference type="GO" id="GO:0006351">
    <property type="term" value="P:DNA-templated transcription"/>
    <property type="evidence" value="ECO:0007669"/>
    <property type="project" value="InterPro"/>
</dbReference>
<feature type="compositionally biased region" description="Polar residues" evidence="5">
    <location>
        <begin position="717"/>
        <end position="747"/>
    </location>
</feature>
<dbReference type="STRING" id="1095630.A0A2J6T5G3"/>
<dbReference type="Pfam" id="PF04082">
    <property type="entry name" value="Fungal_trans"/>
    <property type="match status" value="1"/>
</dbReference>
<dbReference type="OrthoDB" id="47007at2759"/>
<gene>
    <name evidence="7" type="ORF">K444DRAFT_441212</name>
</gene>
<dbReference type="EMBL" id="KZ613828">
    <property type="protein sequence ID" value="PMD58264.1"/>
    <property type="molecule type" value="Genomic_DNA"/>
</dbReference>
<dbReference type="GO" id="GO:0008270">
    <property type="term" value="F:zinc ion binding"/>
    <property type="evidence" value="ECO:0007669"/>
    <property type="project" value="InterPro"/>
</dbReference>
<dbReference type="GO" id="GO:0000981">
    <property type="term" value="F:DNA-binding transcription factor activity, RNA polymerase II-specific"/>
    <property type="evidence" value="ECO:0007669"/>
    <property type="project" value="InterPro"/>
</dbReference>
<dbReference type="CDD" id="cd00067">
    <property type="entry name" value="GAL4"/>
    <property type="match status" value="1"/>
</dbReference>
<dbReference type="PROSITE" id="PS00463">
    <property type="entry name" value="ZN2_CY6_FUNGAL_1"/>
    <property type="match status" value="1"/>
</dbReference>
<dbReference type="GO" id="GO:0005634">
    <property type="term" value="C:nucleus"/>
    <property type="evidence" value="ECO:0007669"/>
    <property type="project" value="TreeGrafter"/>
</dbReference>
<evidence type="ECO:0000256" key="1">
    <source>
        <dbReference type="ARBA" id="ARBA00022723"/>
    </source>
</evidence>
<dbReference type="InParanoid" id="A0A2J6T5G3"/>
<dbReference type="InterPro" id="IPR007219">
    <property type="entry name" value="XnlR_reg_dom"/>
</dbReference>
<dbReference type="CDD" id="cd12148">
    <property type="entry name" value="fungal_TF_MHR"/>
    <property type="match status" value="1"/>
</dbReference>
<accession>A0A2J6T5G3</accession>
<evidence type="ECO:0000313" key="7">
    <source>
        <dbReference type="EMBL" id="PMD58264.1"/>
    </source>
</evidence>
<dbReference type="PANTHER" id="PTHR47424:SF9">
    <property type="entry name" value="TAH-2"/>
    <property type="match status" value="1"/>
</dbReference>
<evidence type="ECO:0000256" key="2">
    <source>
        <dbReference type="ARBA" id="ARBA00023015"/>
    </source>
</evidence>
<reference evidence="7 8" key="1">
    <citation type="submission" date="2016-04" db="EMBL/GenBank/DDBJ databases">
        <title>A degradative enzymes factory behind the ericoid mycorrhizal symbiosis.</title>
        <authorList>
            <consortium name="DOE Joint Genome Institute"/>
            <person name="Martino E."/>
            <person name="Morin E."/>
            <person name="Grelet G."/>
            <person name="Kuo A."/>
            <person name="Kohler A."/>
            <person name="Daghino S."/>
            <person name="Barry K."/>
            <person name="Choi C."/>
            <person name="Cichocki N."/>
            <person name="Clum A."/>
            <person name="Copeland A."/>
            <person name="Hainaut M."/>
            <person name="Haridas S."/>
            <person name="Labutti K."/>
            <person name="Lindquist E."/>
            <person name="Lipzen A."/>
            <person name="Khouja H.-R."/>
            <person name="Murat C."/>
            <person name="Ohm R."/>
            <person name="Olson A."/>
            <person name="Spatafora J."/>
            <person name="Veneault-Fourrey C."/>
            <person name="Henrissat B."/>
            <person name="Grigoriev I."/>
            <person name="Martin F."/>
            <person name="Perotto S."/>
        </authorList>
    </citation>
    <scope>NUCLEOTIDE SEQUENCE [LARGE SCALE GENOMIC DNA]</scope>
    <source>
        <strain evidence="7 8">E</strain>
    </source>
</reference>
<dbReference type="PANTHER" id="PTHR47424">
    <property type="entry name" value="REGULATORY PROTEIN GAL4"/>
    <property type="match status" value="1"/>
</dbReference>
<sequence>MTRPKVDPDKRQRTAQACESCKRRKQKCNGVKPCQTCAKRGLSCVYGASEDDADGILPSPKRRMVDPPSNGHTSGPAHQISPETGHTQSSPQAPQWTSVTDSHRLIVNELQDDDVKLAAPPKGLFLEGQRDAPKAGLNIPGADSALVSAGSVSEKDEEAEVYNYTRMLQDPSGRLLYIGDSATLSFLQLIRMIVDNVAGPSPFTLDPRRHRIVENIITLPENIRHTHLLPDRQTANILVESYFTNINGLVEVFHRKSFMTTLDTCYSDPLSVDPNWLCLLFLVLAIGLVMAAPSPGTREDAIIQKLKGERADRAEVFYLDAKHLKDPSAGFEDAGFWSIQALTLMAVYNLAVSKRNAAYAFYGMAVRSAFALGLHREETMCIFSSAEQSIRRNLWRSLFVLDRFLAASLGRPTAIRESDCSGTTLSTREKAPFPQAPFPTAANANFTGPHALGLEASVRSCHVIGVILEKVYSKRKISTKIAQEIADACKAWNKTLDPSLHYQQAKSASPAQGIAILHVNLLYCHSIVLLTRPFFLFVMYKIHQDPTKAGQRSERSSSRMDKFAEACVISSSHSIALVQTALEGRYLPHRTPFVLYFLFAAALIVLANEFSGIYNNPSANSNITNAINIMHYFAQQDPQGSRLLFILTSFRDVVQREQATRDQQTLSEQQAQAQAQTFAQQQLIPVNDANDPMDKLFQGKGTHASEHPSAATDPISGRNNSTASLSPANVTSQLPMQRNSSSSNETLSPGDPDMMAFRHNSLDAFFDLARTSSHPHSTDSVHDSDSLGDAEIDFESLWQWPSSNGLTGLTPGLGPGLGLTSTLGPGQSSVLAAVPNGIDIQGISDSSVPLFAMRNGEFGGN</sequence>
<organism evidence="7 8">
    <name type="scientific">Hyaloscypha bicolor E</name>
    <dbReference type="NCBI Taxonomy" id="1095630"/>
    <lineage>
        <taxon>Eukaryota</taxon>
        <taxon>Fungi</taxon>
        <taxon>Dikarya</taxon>
        <taxon>Ascomycota</taxon>
        <taxon>Pezizomycotina</taxon>
        <taxon>Leotiomycetes</taxon>
        <taxon>Helotiales</taxon>
        <taxon>Hyaloscyphaceae</taxon>
        <taxon>Hyaloscypha</taxon>
        <taxon>Hyaloscypha bicolor</taxon>
    </lineage>
</organism>
<name>A0A2J6T5G3_9HELO</name>
<dbReference type="RefSeq" id="XP_024735168.1">
    <property type="nucleotide sequence ID" value="XM_024872842.1"/>
</dbReference>
<evidence type="ECO:0000256" key="3">
    <source>
        <dbReference type="ARBA" id="ARBA00023163"/>
    </source>
</evidence>
<dbReference type="Gene3D" id="4.10.240.10">
    <property type="entry name" value="Zn(2)-C6 fungal-type DNA-binding domain"/>
    <property type="match status" value="1"/>
</dbReference>
<dbReference type="SMART" id="SM00066">
    <property type="entry name" value="GAL4"/>
    <property type="match status" value="1"/>
</dbReference>
<dbReference type="Pfam" id="PF00172">
    <property type="entry name" value="Zn_clus"/>
    <property type="match status" value="1"/>
</dbReference>
<keyword evidence="8" id="KW-1185">Reference proteome</keyword>
<keyword evidence="4" id="KW-0539">Nucleus</keyword>
<proteinExistence type="predicted"/>
<keyword evidence="3" id="KW-0804">Transcription</keyword>
<dbReference type="SMART" id="SM00906">
    <property type="entry name" value="Fungal_trans"/>
    <property type="match status" value="1"/>
</dbReference>
<dbReference type="PROSITE" id="PS50048">
    <property type="entry name" value="ZN2_CY6_FUNGAL_2"/>
    <property type="match status" value="1"/>
</dbReference>
<dbReference type="GO" id="GO:0000978">
    <property type="term" value="F:RNA polymerase II cis-regulatory region sequence-specific DNA binding"/>
    <property type="evidence" value="ECO:0007669"/>
    <property type="project" value="TreeGrafter"/>
</dbReference>
<feature type="compositionally biased region" description="Polar residues" evidence="5">
    <location>
        <begin position="81"/>
        <end position="97"/>
    </location>
</feature>
<dbReference type="SUPFAM" id="SSF57701">
    <property type="entry name" value="Zn2/Cys6 DNA-binding domain"/>
    <property type="match status" value="1"/>
</dbReference>